<evidence type="ECO:0000313" key="4">
    <source>
        <dbReference type="EMBL" id="GHO96487.1"/>
    </source>
</evidence>
<organism evidence="4 5">
    <name type="scientific">Reticulibacter mediterranei</name>
    <dbReference type="NCBI Taxonomy" id="2778369"/>
    <lineage>
        <taxon>Bacteria</taxon>
        <taxon>Bacillati</taxon>
        <taxon>Chloroflexota</taxon>
        <taxon>Ktedonobacteria</taxon>
        <taxon>Ktedonobacterales</taxon>
        <taxon>Reticulibacteraceae</taxon>
        <taxon>Reticulibacter</taxon>
    </lineage>
</organism>
<evidence type="ECO:0008006" key="6">
    <source>
        <dbReference type="Google" id="ProtNLM"/>
    </source>
</evidence>
<feature type="domain" description="GmrSD restriction endonucleases C-terminal" evidence="2">
    <location>
        <begin position="418"/>
        <end position="552"/>
    </location>
</feature>
<dbReference type="RefSeq" id="WP_220207111.1">
    <property type="nucleotide sequence ID" value="NZ_BNJK01000001.1"/>
</dbReference>
<accession>A0A8J3N2Z3</accession>
<gene>
    <name evidence="4" type="ORF">KSF_065350</name>
</gene>
<evidence type="ECO:0000259" key="1">
    <source>
        <dbReference type="Pfam" id="PF03235"/>
    </source>
</evidence>
<dbReference type="PANTHER" id="PTHR35149:SF2">
    <property type="entry name" value="DUF262 DOMAIN-CONTAINING PROTEIN"/>
    <property type="match status" value="1"/>
</dbReference>
<dbReference type="PANTHER" id="PTHR35149">
    <property type="entry name" value="SLL5132 PROTEIN"/>
    <property type="match status" value="1"/>
</dbReference>
<feature type="domain" description="GmrSD restriction endonucleases N-terminal" evidence="1">
    <location>
        <begin position="11"/>
        <end position="224"/>
    </location>
</feature>
<dbReference type="EMBL" id="BNJK01000001">
    <property type="protein sequence ID" value="GHO96487.1"/>
    <property type="molecule type" value="Genomic_DNA"/>
</dbReference>
<dbReference type="Pfam" id="PF07510">
    <property type="entry name" value="GmrSD_C"/>
    <property type="match status" value="1"/>
</dbReference>
<dbReference type="Proteomes" id="UP000597444">
    <property type="component" value="Unassembled WGS sequence"/>
</dbReference>
<name>A0A8J3N2Z3_9CHLR</name>
<evidence type="ECO:0000313" key="5">
    <source>
        <dbReference type="Proteomes" id="UP000597444"/>
    </source>
</evidence>
<feature type="domain" description="DUF5655" evidence="3">
    <location>
        <begin position="701"/>
        <end position="800"/>
    </location>
</feature>
<proteinExistence type="predicted"/>
<dbReference type="Pfam" id="PF18899">
    <property type="entry name" value="DUF5655"/>
    <property type="match status" value="1"/>
</dbReference>
<evidence type="ECO:0000259" key="2">
    <source>
        <dbReference type="Pfam" id="PF07510"/>
    </source>
</evidence>
<keyword evidence="5" id="KW-1185">Reference proteome</keyword>
<evidence type="ECO:0000259" key="3">
    <source>
        <dbReference type="Pfam" id="PF18899"/>
    </source>
</evidence>
<comment type="caution">
    <text evidence="4">The sequence shown here is derived from an EMBL/GenBank/DDBJ whole genome shotgun (WGS) entry which is preliminary data.</text>
</comment>
<dbReference type="Pfam" id="PF03235">
    <property type="entry name" value="GmrSD_N"/>
    <property type="match status" value="1"/>
</dbReference>
<dbReference type="AlphaFoldDB" id="A0A8J3N2Z3"/>
<sequence>MKATAANFLKFMQGTKQFIIPIYQRTYSWQIADCQQLWNDIQSVATNDHLSGHFIGSIVYIEKDIYHISSVTQLLVIDGQQRLTTIMLLLMALSEVLQEQGREQHAEITPRKIRNQYLFNPDEDGDAHYKLLLTRSDKDTLIYLLEGGPEPDHSSLRLKENFLFFKERLRQGEVDPIVFYRGICKLMMVDISLEQGKDNPQLIFESLNSTGVDLSQADLIRNYVLMGLDAAEQTTLYKHYWYPIEQRFLHSVEGIKLFDRFMRDYLTIKQGKIPNILAVYSHFKNYHREAMAAEMPISEIVKDIFHYARYFINMALLQEKDQDVKSALADINTVKVDVAYPFLLEVYADYEQQRLSKQDFIAVLKLVESYVFRRAVCGIPTNALNKVFMNLAKEIDPDHYLESVKAAFLQKTSSARFPSDEEFAAAFVVKDIYYFRLRNYVLGKLENYHSKEWVPVDAYTIEHIMPQNENLSEAWQRELGPNWQEIHERYLHTIGNLTLTGYNSEMSDRPFREKRDMENGFANSPIRLNQSLKALEHWNKEEIEKRAAELAKRAVELWAMPQLSIQFAGKMKQLEQGAALAVVVGPQEHPEVGFVPEDIKIVQVAATRFHLFRKIDGEWVQYGNGKSPWFAKSWKQIGILMRSLLKTQKMPLGVGGEKVTVTYDVYLKEGVEVLTDYTWENGANGGKNYTLDDHPYLQGDMLVIFEQLRRRILNLDETVREEMKKHYIAYKAATNFVDVEPQKKRLKLTLNMPFQEIDDPLGLCRDVSGVGHYGNGDIEVGVASLAQLDDVMALIRQSFERHQEDGDE</sequence>
<dbReference type="InterPro" id="IPR011089">
    <property type="entry name" value="GmrSD_C"/>
</dbReference>
<dbReference type="InterPro" id="IPR004919">
    <property type="entry name" value="GmrSD_N"/>
</dbReference>
<dbReference type="InterPro" id="IPR043714">
    <property type="entry name" value="DUF5655"/>
</dbReference>
<protein>
    <recommendedName>
        <fullName evidence="6">DUF262 domain-containing protein</fullName>
    </recommendedName>
</protein>
<reference evidence="4" key="1">
    <citation type="submission" date="2020-10" db="EMBL/GenBank/DDBJ databases">
        <title>Taxonomic study of unclassified bacteria belonging to the class Ktedonobacteria.</title>
        <authorList>
            <person name="Yabe S."/>
            <person name="Wang C.M."/>
            <person name="Zheng Y."/>
            <person name="Sakai Y."/>
            <person name="Cavaletti L."/>
            <person name="Monciardini P."/>
            <person name="Donadio S."/>
        </authorList>
    </citation>
    <scope>NUCLEOTIDE SEQUENCE</scope>
    <source>
        <strain evidence="4">ID150040</strain>
    </source>
</reference>